<evidence type="ECO:0000256" key="4">
    <source>
        <dbReference type="ARBA" id="ARBA00022692"/>
    </source>
</evidence>
<dbReference type="AlphaFoldDB" id="A0A9X3NBA6"/>
<comment type="caution">
    <text evidence="11">The sequence shown here is derived from an EMBL/GenBank/DDBJ whole genome shotgun (WGS) entry which is preliminary data.</text>
</comment>
<organism evidence="11 12">
    <name type="scientific">Solirubrobacter phytolaccae</name>
    <dbReference type="NCBI Taxonomy" id="1404360"/>
    <lineage>
        <taxon>Bacteria</taxon>
        <taxon>Bacillati</taxon>
        <taxon>Actinomycetota</taxon>
        <taxon>Thermoleophilia</taxon>
        <taxon>Solirubrobacterales</taxon>
        <taxon>Solirubrobacteraceae</taxon>
        <taxon>Solirubrobacter</taxon>
    </lineage>
</organism>
<dbReference type="EMBL" id="JAPDDP010000049">
    <property type="protein sequence ID" value="MDA0183233.1"/>
    <property type="molecule type" value="Genomic_DNA"/>
</dbReference>
<keyword evidence="12" id="KW-1185">Reference proteome</keyword>
<dbReference type="Gene3D" id="1.20.5.1030">
    <property type="entry name" value="Preprotein translocase secy subunit"/>
    <property type="match status" value="1"/>
</dbReference>
<evidence type="ECO:0000313" key="12">
    <source>
        <dbReference type="Proteomes" id="UP001147653"/>
    </source>
</evidence>
<feature type="transmembrane region" description="Helical" evidence="9">
    <location>
        <begin position="108"/>
        <end position="128"/>
    </location>
</feature>
<dbReference type="HAMAP" id="MF_00422">
    <property type="entry name" value="SecE"/>
    <property type="match status" value="1"/>
</dbReference>
<sequence length="141" mass="15754">MATNRPDRDDDDLSEDRVRDDENARDFGETEPPDPLGQAMPDVTEAHIAESGGPVRKTSEQRPAHEDHHGHSHEADRPRKGIFGRAVDFLRASWAELKRVQWPDRRQVGQGTAVTLGFVVVAGAYLGALDALWNPLIQWIL</sequence>
<dbReference type="GO" id="GO:0065002">
    <property type="term" value="P:intracellular protein transmembrane transport"/>
    <property type="evidence" value="ECO:0007669"/>
    <property type="project" value="UniProtKB-UniRule"/>
</dbReference>
<dbReference type="Pfam" id="PF00584">
    <property type="entry name" value="SecE"/>
    <property type="match status" value="1"/>
</dbReference>
<keyword evidence="3 9" id="KW-1003">Cell membrane</keyword>
<dbReference type="RefSeq" id="WP_270027628.1">
    <property type="nucleotide sequence ID" value="NZ_JAPDDP010000049.1"/>
</dbReference>
<evidence type="ECO:0000256" key="1">
    <source>
        <dbReference type="ARBA" id="ARBA00004370"/>
    </source>
</evidence>
<accession>A0A9X3NBA6</accession>
<evidence type="ECO:0000256" key="9">
    <source>
        <dbReference type="HAMAP-Rule" id="MF_00422"/>
    </source>
</evidence>
<feature type="region of interest" description="Disordered" evidence="10">
    <location>
        <begin position="1"/>
        <end position="80"/>
    </location>
</feature>
<keyword evidence="2 9" id="KW-0813">Transport</keyword>
<dbReference type="PROSITE" id="PS01067">
    <property type="entry name" value="SECE_SEC61G"/>
    <property type="match status" value="1"/>
</dbReference>
<evidence type="ECO:0000256" key="3">
    <source>
        <dbReference type="ARBA" id="ARBA00022475"/>
    </source>
</evidence>
<keyword evidence="4 9" id="KW-0812">Transmembrane</keyword>
<dbReference type="GO" id="GO:0008320">
    <property type="term" value="F:protein transmembrane transporter activity"/>
    <property type="evidence" value="ECO:0007669"/>
    <property type="project" value="UniProtKB-UniRule"/>
</dbReference>
<keyword evidence="6 9" id="KW-1133">Transmembrane helix</keyword>
<keyword evidence="5 9" id="KW-0653">Protein transport</keyword>
<dbReference type="PANTHER" id="PTHR33910">
    <property type="entry name" value="PROTEIN TRANSLOCASE SUBUNIT SECE"/>
    <property type="match status" value="1"/>
</dbReference>
<evidence type="ECO:0000256" key="5">
    <source>
        <dbReference type="ARBA" id="ARBA00022927"/>
    </source>
</evidence>
<dbReference type="GO" id="GO:0006605">
    <property type="term" value="P:protein targeting"/>
    <property type="evidence" value="ECO:0007669"/>
    <property type="project" value="UniProtKB-UniRule"/>
</dbReference>
<dbReference type="Proteomes" id="UP001147653">
    <property type="component" value="Unassembled WGS sequence"/>
</dbReference>
<reference evidence="11" key="1">
    <citation type="submission" date="2022-10" db="EMBL/GenBank/DDBJ databases">
        <title>The WGS of Solirubrobacter phytolaccae KCTC 29190.</title>
        <authorList>
            <person name="Jiang Z."/>
        </authorList>
    </citation>
    <scope>NUCLEOTIDE SEQUENCE</scope>
    <source>
        <strain evidence="11">KCTC 29190</strain>
    </source>
</reference>
<proteinExistence type="inferred from homology"/>
<protein>
    <recommendedName>
        <fullName evidence="9">Protein translocase subunit SecE</fullName>
    </recommendedName>
</protein>
<feature type="compositionally biased region" description="Basic and acidic residues" evidence="10">
    <location>
        <begin position="15"/>
        <end position="28"/>
    </location>
</feature>
<dbReference type="GO" id="GO:0009306">
    <property type="term" value="P:protein secretion"/>
    <property type="evidence" value="ECO:0007669"/>
    <property type="project" value="UniProtKB-UniRule"/>
</dbReference>
<dbReference type="InterPro" id="IPR038379">
    <property type="entry name" value="SecE_sf"/>
</dbReference>
<dbReference type="GO" id="GO:0005886">
    <property type="term" value="C:plasma membrane"/>
    <property type="evidence" value="ECO:0007669"/>
    <property type="project" value="UniProtKB-SubCell"/>
</dbReference>
<comment type="function">
    <text evidence="9">Essential subunit of the Sec protein translocation channel SecYEG. Clamps together the 2 halves of SecY. May contact the channel plug during translocation.</text>
</comment>
<comment type="similarity">
    <text evidence="9">Belongs to the SecE/SEC61-gamma family.</text>
</comment>
<evidence type="ECO:0000313" key="11">
    <source>
        <dbReference type="EMBL" id="MDA0183233.1"/>
    </source>
</evidence>
<evidence type="ECO:0000256" key="6">
    <source>
        <dbReference type="ARBA" id="ARBA00022989"/>
    </source>
</evidence>
<dbReference type="NCBIfam" id="TIGR00964">
    <property type="entry name" value="secE_bact"/>
    <property type="match status" value="1"/>
</dbReference>
<keyword evidence="7 9" id="KW-0811">Translocation</keyword>
<dbReference type="GO" id="GO:0043952">
    <property type="term" value="P:protein transport by the Sec complex"/>
    <property type="evidence" value="ECO:0007669"/>
    <property type="project" value="UniProtKB-UniRule"/>
</dbReference>
<feature type="compositionally biased region" description="Basic and acidic residues" evidence="10">
    <location>
        <begin position="57"/>
        <end position="79"/>
    </location>
</feature>
<comment type="subcellular location">
    <subcellularLocation>
        <location evidence="9">Cell membrane</location>
        <topology evidence="9">Single-pass membrane protein</topology>
    </subcellularLocation>
    <subcellularLocation>
        <location evidence="1">Membrane</location>
    </subcellularLocation>
</comment>
<evidence type="ECO:0000256" key="8">
    <source>
        <dbReference type="ARBA" id="ARBA00023136"/>
    </source>
</evidence>
<dbReference type="InterPro" id="IPR001901">
    <property type="entry name" value="Translocase_SecE/Sec61-g"/>
</dbReference>
<evidence type="ECO:0000256" key="2">
    <source>
        <dbReference type="ARBA" id="ARBA00022448"/>
    </source>
</evidence>
<dbReference type="InterPro" id="IPR005807">
    <property type="entry name" value="SecE_bac"/>
</dbReference>
<name>A0A9X3NBA6_9ACTN</name>
<keyword evidence="8 9" id="KW-0472">Membrane</keyword>
<comment type="subunit">
    <text evidence="9">Component of the Sec protein translocase complex. Heterotrimer consisting of SecY, SecE and SecG subunits. The heterotrimers can form oligomers, although 1 heterotrimer is thought to be able to translocate proteins. Interacts with the ribosome. Interacts with SecDF, and other proteins may be involved. Interacts with SecA.</text>
</comment>
<evidence type="ECO:0000256" key="7">
    <source>
        <dbReference type="ARBA" id="ARBA00023010"/>
    </source>
</evidence>
<dbReference type="PANTHER" id="PTHR33910:SF1">
    <property type="entry name" value="PROTEIN TRANSLOCASE SUBUNIT SECE"/>
    <property type="match status" value="1"/>
</dbReference>
<gene>
    <name evidence="9 11" type="primary">secE</name>
    <name evidence="11" type="ORF">OJ997_23180</name>
</gene>
<evidence type="ECO:0000256" key="10">
    <source>
        <dbReference type="SAM" id="MobiDB-lite"/>
    </source>
</evidence>